<dbReference type="Proteomes" id="UP000050454">
    <property type="component" value="Unassembled WGS sequence"/>
</dbReference>
<reference evidence="12 13" key="1">
    <citation type="submission" date="2015-07" db="EMBL/GenBank/DDBJ databases">
        <title>The draft genome sequence of Leadbetterella sp. JN14-9.</title>
        <authorList>
            <person name="Liu Y."/>
            <person name="Du J."/>
            <person name="Shao Z."/>
        </authorList>
    </citation>
    <scope>NUCLEOTIDE SEQUENCE [LARGE SCALE GENOMIC DNA]</scope>
    <source>
        <strain evidence="12 13">JN14-9</strain>
    </source>
</reference>
<proteinExistence type="inferred from homology"/>
<dbReference type="AlphaFoldDB" id="A0A0P7BZW3"/>
<feature type="chain" id="PRO_5006136408" description="Peptidase M43 pregnancy-associated plasma-A domain-containing protein" evidence="10">
    <location>
        <begin position="26"/>
        <end position="345"/>
    </location>
</feature>
<keyword evidence="4 10" id="KW-0732">Signal</keyword>
<evidence type="ECO:0000256" key="2">
    <source>
        <dbReference type="ARBA" id="ARBA00022670"/>
    </source>
</evidence>
<dbReference type="GO" id="GO:0046872">
    <property type="term" value="F:metal ion binding"/>
    <property type="evidence" value="ECO:0007669"/>
    <property type="project" value="UniProtKB-KW"/>
</dbReference>
<dbReference type="SUPFAM" id="SSF55486">
    <property type="entry name" value="Metalloproteases ('zincins'), catalytic domain"/>
    <property type="match status" value="1"/>
</dbReference>
<dbReference type="PROSITE" id="PS51257">
    <property type="entry name" value="PROKAR_LIPOPROTEIN"/>
    <property type="match status" value="1"/>
</dbReference>
<evidence type="ECO:0000256" key="5">
    <source>
        <dbReference type="ARBA" id="ARBA00022801"/>
    </source>
</evidence>
<dbReference type="InterPro" id="IPR008754">
    <property type="entry name" value="Peptidase_M43"/>
</dbReference>
<evidence type="ECO:0000259" key="11">
    <source>
        <dbReference type="Pfam" id="PF05572"/>
    </source>
</evidence>
<feature type="region of interest" description="Disordered" evidence="9">
    <location>
        <begin position="78"/>
        <end position="104"/>
    </location>
</feature>
<evidence type="ECO:0000256" key="7">
    <source>
        <dbReference type="ARBA" id="ARBA00023049"/>
    </source>
</evidence>
<dbReference type="OrthoDB" id="6278496at2"/>
<gene>
    <name evidence="12" type="ORF">AFM12_15555</name>
</gene>
<evidence type="ECO:0000256" key="9">
    <source>
        <dbReference type="SAM" id="MobiDB-lite"/>
    </source>
</evidence>
<protein>
    <recommendedName>
        <fullName evidence="11">Peptidase M43 pregnancy-associated plasma-A domain-containing protein</fullName>
    </recommendedName>
</protein>
<dbReference type="Pfam" id="PF05572">
    <property type="entry name" value="Peptidase_M43"/>
    <property type="match status" value="1"/>
</dbReference>
<dbReference type="InterPro" id="IPR024079">
    <property type="entry name" value="MetalloPept_cat_dom_sf"/>
</dbReference>
<keyword evidence="3" id="KW-0479">Metal-binding</keyword>
<dbReference type="CDD" id="cd04275">
    <property type="entry name" value="ZnMc_pappalysin_like"/>
    <property type="match status" value="1"/>
</dbReference>
<evidence type="ECO:0000256" key="3">
    <source>
        <dbReference type="ARBA" id="ARBA00022723"/>
    </source>
</evidence>
<feature type="compositionally biased region" description="Gly residues" evidence="9">
    <location>
        <begin position="82"/>
        <end position="102"/>
    </location>
</feature>
<evidence type="ECO:0000256" key="1">
    <source>
        <dbReference type="ARBA" id="ARBA00008721"/>
    </source>
</evidence>
<keyword evidence="8" id="KW-1015">Disulfide bond</keyword>
<name>A0A0P7BZW3_9BACT</name>
<dbReference type="GO" id="GO:0006508">
    <property type="term" value="P:proteolysis"/>
    <property type="evidence" value="ECO:0007669"/>
    <property type="project" value="UniProtKB-KW"/>
</dbReference>
<feature type="signal peptide" evidence="10">
    <location>
        <begin position="1"/>
        <end position="25"/>
    </location>
</feature>
<keyword evidence="7" id="KW-0482">Metalloprotease</keyword>
<dbReference type="PANTHER" id="PTHR47466">
    <property type="match status" value="1"/>
</dbReference>
<comment type="caution">
    <text evidence="12">The sequence shown here is derived from an EMBL/GenBank/DDBJ whole genome shotgun (WGS) entry which is preliminary data.</text>
</comment>
<dbReference type="STRING" id="1605367.AFM12_15555"/>
<evidence type="ECO:0000313" key="13">
    <source>
        <dbReference type="Proteomes" id="UP000050454"/>
    </source>
</evidence>
<sequence length="345" mass="36501">MKLLYKGLALSAVFALAISCNPSEMNPDNAVPEGMDFAQGDNGRNCYSMKVLERQLKENPGLANRLAAIEKHTNKVLANKAGGNGGGKGKPGGGGGGTGGDGTPFDGTVEIPVVVNVIYSNADENISMAQIQSQIDILNADFSASNNDLNQVPSLFSSSVGDMDIHFTLATVNRKSSNKTSWGTRDAMKSSKRGGIDATDPENNLNIWVCEIGGGILGYAQFPGGSASTDGVVIGPRFFGSTGYVVSPFDEGRTATHEVGHWLNLRHIWGDGGCGVDDFVDDTPLSDGPNYGCPSFPTVRCGTTDQTMNYMDYVDDACMYMFTGGQVDRSRALFASGGVRETFVQ</sequence>
<dbReference type="EMBL" id="LGTQ01000012">
    <property type="protein sequence ID" value="KPM47216.1"/>
    <property type="molecule type" value="Genomic_DNA"/>
</dbReference>
<comment type="similarity">
    <text evidence="1">Belongs to the peptidase M43B family.</text>
</comment>
<keyword evidence="6" id="KW-0862">Zinc</keyword>
<dbReference type="Gene3D" id="3.40.390.10">
    <property type="entry name" value="Collagenase (Catalytic Domain)"/>
    <property type="match status" value="1"/>
</dbReference>
<dbReference type="PATRIC" id="fig|1605367.3.peg.536"/>
<dbReference type="RefSeq" id="WP_055149925.1">
    <property type="nucleotide sequence ID" value="NZ_JXSZ01000012.1"/>
</dbReference>
<evidence type="ECO:0000256" key="6">
    <source>
        <dbReference type="ARBA" id="ARBA00022833"/>
    </source>
</evidence>
<evidence type="ECO:0000313" key="12">
    <source>
        <dbReference type="EMBL" id="KPM47216.1"/>
    </source>
</evidence>
<keyword evidence="13" id="KW-1185">Reference proteome</keyword>
<keyword evidence="5" id="KW-0378">Hydrolase</keyword>
<dbReference type="GO" id="GO:0008237">
    <property type="term" value="F:metallopeptidase activity"/>
    <property type="evidence" value="ECO:0007669"/>
    <property type="project" value="UniProtKB-KW"/>
</dbReference>
<evidence type="ECO:0000256" key="8">
    <source>
        <dbReference type="ARBA" id="ARBA00023157"/>
    </source>
</evidence>
<keyword evidence="2" id="KW-0645">Protease</keyword>
<organism evidence="12 13">
    <name type="scientific">Jiulongibacter sediminis</name>
    <dbReference type="NCBI Taxonomy" id="1605367"/>
    <lineage>
        <taxon>Bacteria</taxon>
        <taxon>Pseudomonadati</taxon>
        <taxon>Bacteroidota</taxon>
        <taxon>Cytophagia</taxon>
        <taxon>Cytophagales</taxon>
        <taxon>Leadbetterellaceae</taxon>
        <taxon>Jiulongibacter</taxon>
    </lineage>
</organism>
<feature type="domain" description="Peptidase M43 pregnancy-associated plasma-A" evidence="11">
    <location>
        <begin position="218"/>
        <end position="332"/>
    </location>
</feature>
<evidence type="ECO:0000256" key="4">
    <source>
        <dbReference type="ARBA" id="ARBA00022729"/>
    </source>
</evidence>
<evidence type="ECO:0000256" key="10">
    <source>
        <dbReference type="SAM" id="SignalP"/>
    </source>
</evidence>
<accession>A0A0P7BZW3</accession>
<dbReference type="PANTHER" id="PTHR47466:SF1">
    <property type="entry name" value="METALLOPROTEASE MEP1 (AFU_ORTHOLOGUE AFUA_1G07730)-RELATED"/>
    <property type="match status" value="1"/>
</dbReference>